<dbReference type="EMBL" id="CP077683">
    <property type="protein sequence ID" value="QXE92761.1"/>
    <property type="molecule type" value="Genomic_DNA"/>
</dbReference>
<organism evidence="2 3">
    <name type="scientific">Geomonas subterranea</name>
    <dbReference type="NCBI Taxonomy" id="2847989"/>
    <lineage>
        <taxon>Bacteria</taxon>
        <taxon>Pseudomonadati</taxon>
        <taxon>Thermodesulfobacteriota</taxon>
        <taxon>Desulfuromonadia</taxon>
        <taxon>Geobacterales</taxon>
        <taxon>Geobacteraceae</taxon>
        <taxon>Geomonas</taxon>
    </lineage>
</organism>
<dbReference type="Pfam" id="PF00106">
    <property type="entry name" value="adh_short"/>
    <property type="match status" value="1"/>
</dbReference>
<sequence length="287" mass="31702">MKELEGNIILITGATDGLGEKVATDFAALGATLLLHGRDPGKGRRVATSIRETTGSDRLHYYNADLSSLAEVEALADSIASDWRGVDVLINNAGVGAGPDPKRRDLSDDGFELRFAVNYLAPFLLTYRLLPLLRRRAEEVGEARVVNVASVAQQALDFDDLMLEQGYDGMRAYAQSKLALIMFSFDLAHEVAGTGITVNALHPASLMDTRMVREWFGTARTTVEEGARYLERLAVDDELHGKTGLYFDQGSPKRAAEQAYDDEARRRLRELSLKLISLRRQQFVGIQ</sequence>
<proteinExistence type="predicted"/>
<dbReference type="PANTHER" id="PTHR43157:SF31">
    <property type="entry name" value="PHOSPHATIDYLINOSITOL-GLYCAN BIOSYNTHESIS CLASS F PROTEIN"/>
    <property type="match status" value="1"/>
</dbReference>
<keyword evidence="1" id="KW-0560">Oxidoreductase</keyword>
<evidence type="ECO:0000256" key="1">
    <source>
        <dbReference type="ARBA" id="ARBA00023002"/>
    </source>
</evidence>
<evidence type="ECO:0000313" key="2">
    <source>
        <dbReference type="EMBL" id="QXE92761.1"/>
    </source>
</evidence>
<dbReference type="PANTHER" id="PTHR43157">
    <property type="entry name" value="PHOSPHATIDYLINOSITOL-GLYCAN BIOSYNTHESIS CLASS F PROTEIN-RELATED"/>
    <property type="match status" value="1"/>
</dbReference>
<name>A0ABX8LP72_9BACT</name>
<dbReference type="PROSITE" id="PS00061">
    <property type="entry name" value="ADH_SHORT"/>
    <property type="match status" value="1"/>
</dbReference>
<gene>
    <name evidence="2" type="ORF">KP001_09675</name>
</gene>
<accession>A0ABX8LP72</accession>
<dbReference type="RefSeq" id="WP_217289306.1">
    <property type="nucleotide sequence ID" value="NZ_CP077683.1"/>
</dbReference>
<reference evidence="2 3" key="1">
    <citation type="submission" date="2021-06" db="EMBL/GenBank/DDBJ databases">
        <title>Gemonas diversity in paddy soil.</title>
        <authorList>
            <person name="Liu G."/>
        </authorList>
    </citation>
    <scope>NUCLEOTIDE SEQUENCE [LARGE SCALE GENOMIC DNA]</scope>
    <source>
        <strain evidence="2 3">RG2</strain>
    </source>
</reference>
<dbReference type="Proteomes" id="UP000683559">
    <property type="component" value="Chromosome"/>
</dbReference>
<keyword evidence="3" id="KW-1185">Reference proteome</keyword>
<protein>
    <submittedName>
        <fullName evidence="2">SDR family NAD(P)-dependent oxidoreductase</fullName>
    </submittedName>
</protein>
<evidence type="ECO:0000313" key="3">
    <source>
        <dbReference type="Proteomes" id="UP000683559"/>
    </source>
</evidence>
<dbReference type="InterPro" id="IPR002347">
    <property type="entry name" value="SDR_fam"/>
</dbReference>
<dbReference type="InterPro" id="IPR020904">
    <property type="entry name" value="Sc_DH/Rdtase_CS"/>
</dbReference>